<keyword evidence="5" id="KW-1185">Reference proteome</keyword>
<feature type="transmembrane region" description="Helical" evidence="2">
    <location>
        <begin position="291"/>
        <end position="311"/>
    </location>
</feature>
<name>A0A397T639_9GLOM</name>
<proteinExistence type="predicted"/>
<feature type="transmembrane region" description="Helical" evidence="2">
    <location>
        <begin position="376"/>
        <end position="394"/>
    </location>
</feature>
<dbReference type="Pfam" id="PF00615">
    <property type="entry name" value="RGS"/>
    <property type="match status" value="1"/>
</dbReference>
<dbReference type="InterPro" id="IPR016137">
    <property type="entry name" value="RGS"/>
</dbReference>
<comment type="caution">
    <text evidence="4">The sequence shown here is derived from an EMBL/GenBank/DDBJ whole genome shotgun (WGS) entry which is preliminary data.</text>
</comment>
<dbReference type="GO" id="GO:0008104">
    <property type="term" value="P:intracellular protein localization"/>
    <property type="evidence" value="ECO:0007669"/>
    <property type="project" value="TreeGrafter"/>
</dbReference>
<feature type="region of interest" description="Disordered" evidence="1">
    <location>
        <begin position="102"/>
        <end position="192"/>
    </location>
</feature>
<dbReference type="InterPro" id="IPR044926">
    <property type="entry name" value="RGS_subdomain_2"/>
</dbReference>
<evidence type="ECO:0000256" key="1">
    <source>
        <dbReference type="SAM" id="MobiDB-lite"/>
    </source>
</evidence>
<protein>
    <submittedName>
        <fullName evidence="4">RGS domain-containing protein</fullName>
    </submittedName>
</protein>
<feature type="region of interest" description="Disordered" evidence="1">
    <location>
        <begin position="1"/>
        <end position="23"/>
    </location>
</feature>
<dbReference type="InterPro" id="IPR052246">
    <property type="entry name" value="Cell_Polariz_PKAAnc"/>
</dbReference>
<dbReference type="PANTHER" id="PTHR13155">
    <property type="entry name" value="A-KINASE ANCHOR PROTEINS"/>
    <property type="match status" value="1"/>
</dbReference>
<organism evidence="4 5">
    <name type="scientific">Glomus cerebriforme</name>
    <dbReference type="NCBI Taxonomy" id="658196"/>
    <lineage>
        <taxon>Eukaryota</taxon>
        <taxon>Fungi</taxon>
        <taxon>Fungi incertae sedis</taxon>
        <taxon>Mucoromycota</taxon>
        <taxon>Glomeromycotina</taxon>
        <taxon>Glomeromycetes</taxon>
        <taxon>Glomerales</taxon>
        <taxon>Glomeraceae</taxon>
        <taxon>Glomus</taxon>
    </lineage>
</organism>
<feature type="compositionally biased region" description="Polar residues" evidence="1">
    <location>
        <begin position="1"/>
        <end position="12"/>
    </location>
</feature>
<dbReference type="SUPFAM" id="SSF48097">
    <property type="entry name" value="Regulator of G-protein signaling, RGS"/>
    <property type="match status" value="1"/>
</dbReference>
<dbReference type="AlphaFoldDB" id="A0A397T639"/>
<evidence type="ECO:0000313" key="5">
    <source>
        <dbReference type="Proteomes" id="UP000265703"/>
    </source>
</evidence>
<reference evidence="4 5" key="1">
    <citation type="submission" date="2018-06" db="EMBL/GenBank/DDBJ databases">
        <title>Comparative genomics reveals the genomic features of Rhizophagus irregularis, R. cerebriforme, R. diaphanum and Gigaspora rosea, and their symbiotic lifestyle signature.</title>
        <authorList>
            <person name="Morin E."/>
            <person name="San Clemente H."/>
            <person name="Chen E.C.H."/>
            <person name="De La Providencia I."/>
            <person name="Hainaut M."/>
            <person name="Kuo A."/>
            <person name="Kohler A."/>
            <person name="Murat C."/>
            <person name="Tang N."/>
            <person name="Roy S."/>
            <person name="Loubradou J."/>
            <person name="Henrissat B."/>
            <person name="Grigoriev I.V."/>
            <person name="Corradi N."/>
            <person name="Roux C."/>
            <person name="Martin F.M."/>
        </authorList>
    </citation>
    <scope>NUCLEOTIDE SEQUENCE [LARGE SCALE GENOMIC DNA]</scope>
    <source>
        <strain evidence="4 5">DAOM 227022</strain>
    </source>
</reference>
<dbReference type="PROSITE" id="PS50132">
    <property type="entry name" value="RGS"/>
    <property type="match status" value="1"/>
</dbReference>
<keyword evidence="2" id="KW-0472">Membrane</keyword>
<feature type="transmembrane region" description="Helical" evidence="2">
    <location>
        <begin position="318"/>
        <end position="338"/>
    </location>
</feature>
<dbReference type="OrthoDB" id="5876363at2759"/>
<dbReference type="PANTHER" id="PTHR13155:SF1">
    <property type="entry name" value="A-KINASE ANCHOR PROTEIN 10, MITOCHONDRIAL"/>
    <property type="match status" value="1"/>
</dbReference>
<feature type="domain" description="RGS" evidence="3">
    <location>
        <begin position="196"/>
        <end position="283"/>
    </location>
</feature>
<accession>A0A397T639</accession>
<feature type="compositionally biased region" description="Low complexity" evidence="1">
    <location>
        <begin position="131"/>
        <end position="167"/>
    </location>
</feature>
<keyword evidence="2" id="KW-0812">Transmembrane</keyword>
<evidence type="ECO:0000259" key="3">
    <source>
        <dbReference type="PROSITE" id="PS50132"/>
    </source>
</evidence>
<dbReference type="Gene3D" id="1.10.167.10">
    <property type="entry name" value="Regulator of G-protein Signalling 4, domain 2"/>
    <property type="match status" value="1"/>
</dbReference>
<evidence type="ECO:0000256" key="2">
    <source>
        <dbReference type="SAM" id="Phobius"/>
    </source>
</evidence>
<sequence length="399" mass="46942">MSSQGKTSNNTSSEKDQRLANATYPTYKRDRLPTLQEVLSRKTAPPVCLYNFYLYMRDREKVSEYLDFYLDVLEHEVLCKAYVKDLKKLGLDVDVEYPEYERFRPGGNKSDDKFRLSTTTNMDRGIQRHMSSSSRSSDNSISIDPSSRPESPSSSHIIEISNENNNNKQRPLTHRDSVRSNRTNTTTGNLSFYNRERPFTRDDLRESAERIYFKYVFEGSEKEIILSDHIREKIAHAIEEEGDTQHKRDDPWIFYEAKKEIFAFMERVHFPRFLKARAFGNMHVRHIKMRLAIGLFCLFIGFAVVLSLIFLDRKPKTLRLWSFIPIFFGINNLFAYLWKLSPLFVLLKISETKFFHFQRVKEPYIYTLHVKRGIKVFLLSLLISIIVMVIFTVVPGHRL</sequence>
<dbReference type="InterPro" id="IPR036305">
    <property type="entry name" value="RGS_sf"/>
</dbReference>
<evidence type="ECO:0000313" key="4">
    <source>
        <dbReference type="EMBL" id="RIA93643.1"/>
    </source>
</evidence>
<gene>
    <name evidence="4" type="ORF">C1645_722559</name>
</gene>
<dbReference type="SMART" id="SM00315">
    <property type="entry name" value="RGS"/>
    <property type="match status" value="1"/>
</dbReference>
<dbReference type="CDD" id="cd07440">
    <property type="entry name" value="RGS"/>
    <property type="match status" value="1"/>
</dbReference>
<feature type="compositionally biased region" description="Basic and acidic residues" evidence="1">
    <location>
        <begin position="102"/>
        <end position="115"/>
    </location>
</feature>
<dbReference type="EMBL" id="QKYT01000100">
    <property type="protein sequence ID" value="RIA93643.1"/>
    <property type="molecule type" value="Genomic_DNA"/>
</dbReference>
<dbReference type="Proteomes" id="UP000265703">
    <property type="component" value="Unassembled WGS sequence"/>
</dbReference>
<keyword evidence="2" id="KW-1133">Transmembrane helix</keyword>
<dbReference type="GO" id="GO:0005886">
    <property type="term" value="C:plasma membrane"/>
    <property type="evidence" value="ECO:0007669"/>
    <property type="project" value="TreeGrafter"/>
</dbReference>
<feature type="compositionally biased region" description="Polar residues" evidence="1">
    <location>
        <begin position="180"/>
        <end position="192"/>
    </location>
</feature>